<dbReference type="RefSeq" id="WP_109675052.1">
    <property type="nucleotide sequence ID" value="NZ_QGDT01000007.1"/>
</dbReference>
<proteinExistence type="predicted"/>
<evidence type="ECO:0000313" key="3">
    <source>
        <dbReference type="Proteomes" id="UP000245880"/>
    </source>
</evidence>
<sequence length="294" mass="32093">MKRSLLHYIFFFFFMLPVALAQGQNEFEKPTVAVMPFNADAHVNATDAGALSQRVETVFANSKRFTMIERANFKQVFEEIEAQKGEMYLHSDQLAEQGKLMGASLIVTGNIRSAGSEGTTFNIKLIDVSTGVQIATESISDKDNAELIDIGLKTASLFTKSDEVKDASSSGAAGIAGSALLNIDKRIRQFINKWYPLRYEILEISESKGKTAKKIVVAGGTAEGLDANIKTMYLIDESALGEGEKRRVRRVKLGVLTVEEIQGEVTICKVKSGGSGLAELLQGDHNIYVSTNDQ</sequence>
<dbReference type="Proteomes" id="UP000245880">
    <property type="component" value="Unassembled WGS sequence"/>
</dbReference>
<dbReference type="OrthoDB" id="1421388at2"/>
<dbReference type="EMBL" id="QGDT01000007">
    <property type="protein sequence ID" value="PWJ57372.1"/>
    <property type="molecule type" value="Genomic_DNA"/>
</dbReference>
<gene>
    <name evidence="2" type="ORF">CLV98_10779</name>
</gene>
<reference evidence="2 3" key="1">
    <citation type="submission" date="2018-03" db="EMBL/GenBank/DDBJ databases">
        <title>Genomic Encyclopedia of Archaeal and Bacterial Type Strains, Phase II (KMG-II): from individual species to whole genera.</title>
        <authorList>
            <person name="Goeker M."/>
        </authorList>
    </citation>
    <scope>NUCLEOTIDE SEQUENCE [LARGE SCALE GENOMIC DNA]</scope>
    <source>
        <strain evidence="2 3">DSM 100346</strain>
    </source>
</reference>
<evidence type="ECO:0000313" key="2">
    <source>
        <dbReference type="EMBL" id="PWJ57372.1"/>
    </source>
</evidence>
<dbReference type="AlphaFoldDB" id="A0A316AI33"/>
<accession>A0A316AI33</accession>
<dbReference type="Gene3D" id="3.40.50.10610">
    <property type="entry name" value="ABC-type transport auxiliary lipoprotein component"/>
    <property type="match status" value="1"/>
</dbReference>
<keyword evidence="1" id="KW-0732">Signal</keyword>
<feature type="signal peptide" evidence="1">
    <location>
        <begin position="1"/>
        <end position="21"/>
    </location>
</feature>
<organism evidence="2 3">
    <name type="scientific">Dyadobacter jejuensis</name>
    <dbReference type="NCBI Taxonomy" id="1082580"/>
    <lineage>
        <taxon>Bacteria</taxon>
        <taxon>Pseudomonadati</taxon>
        <taxon>Bacteroidota</taxon>
        <taxon>Cytophagia</taxon>
        <taxon>Cytophagales</taxon>
        <taxon>Spirosomataceae</taxon>
        <taxon>Dyadobacter</taxon>
    </lineage>
</organism>
<comment type="caution">
    <text evidence="2">The sequence shown here is derived from an EMBL/GenBank/DDBJ whole genome shotgun (WGS) entry which is preliminary data.</text>
</comment>
<keyword evidence="3" id="KW-1185">Reference proteome</keyword>
<protein>
    <submittedName>
        <fullName evidence="2">TolB-like protein</fullName>
    </submittedName>
</protein>
<name>A0A316AI33_9BACT</name>
<dbReference type="SUPFAM" id="SSF52964">
    <property type="entry name" value="TolB, N-terminal domain"/>
    <property type="match status" value="1"/>
</dbReference>
<feature type="chain" id="PRO_5016431081" evidence="1">
    <location>
        <begin position="22"/>
        <end position="294"/>
    </location>
</feature>
<dbReference type="InterPro" id="IPR014094">
    <property type="entry name" value="LpoB"/>
</dbReference>
<dbReference type="Pfam" id="PF13036">
    <property type="entry name" value="LpoB"/>
    <property type="match status" value="1"/>
</dbReference>
<evidence type="ECO:0000256" key="1">
    <source>
        <dbReference type="SAM" id="SignalP"/>
    </source>
</evidence>